<evidence type="ECO:0000313" key="2">
    <source>
        <dbReference type="EMBL" id="KAJ1353714.1"/>
    </source>
</evidence>
<organism evidence="2 3">
    <name type="scientific">Parelaphostrongylus tenuis</name>
    <name type="common">Meningeal worm</name>
    <dbReference type="NCBI Taxonomy" id="148309"/>
    <lineage>
        <taxon>Eukaryota</taxon>
        <taxon>Metazoa</taxon>
        <taxon>Ecdysozoa</taxon>
        <taxon>Nematoda</taxon>
        <taxon>Chromadorea</taxon>
        <taxon>Rhabditida</taxon>
        <taxon>Rhabditina</taxon>
        <taxon>Rhabditomorpha</taxon>
        <taxon>Strongyloidea</taxon>
        <taxon>Metastrongylidae</taxon>
        <taxon>Parelaphostrongylus</taxon>
    </lineage>
</organism>
<proteinExistence type="predicted"/>
<reference evidence="2" key="1">
    <citation type="submission" date="2021-06" db="EMBL/GenBank/DDBJ databases">
        <title>Parelaphostrongylus tenuis whole genome reference sequence.</title>
        <authorList>
            <person name="Garwood T.J."/>
            <person name="Larsen P.A."/>
            <person name="Fountain-Jones N.M."/>
            <person name="Garbe J.R."/>
            <person name="Macchietto M.G."/>
            <person name="Kania S.A."/>
            <person name="Gerhold R.W."/>
            <person name="Richards J.E."/>
            <person name="Wolf T.M."/>
        </authorList>
    </citation>
    <scope>NUCLEOTIDE SEQUENCE</scope>
    <source>
        <strain evidence="2">MNPRO001-30</strain>
        <tissue evidence="2">Meninges</tissue>
    </source>
</reference>
<dbReference type="Proteomes" id="UP001196413">
    <property type="component" value="Unassembled WGS sequence"/>
</dbReference>
<name>A0AAD5MZ16_PARTN</name>
<evidence type="ECO:0000256" key="1">
    <source>
        <dbReference type="SAM" id="MobiDB-lite"/>
    </source>
</evidence>
<gene>
    <name evidence="2" type="ORF">KIN20_010409</name>
</gene>
<dbReference type="EMBL" id="JAHQIW010001822">
    <property type="protein sequence ID" value="KAJ1353714.1"/>
    <property type="molecule type" value="Genomic_DNA"/>
</dbReference>
<protein>
    <submittedName>
        <fullName evidence="2">Uncharacterized protein</fullName>
    </submittedName>
</protein>
<evidence type="ECO:0000313" key="3">
    <source>
        <dbReference type="Proteomes" id="UP001196413"/>
    </source>
</evidence>
<dbReference type="AlphaFoldDB" id="A0AAD5MZ16"/>
<feature type="compositionally biased region" description="Basic and acidic residues" evidence="1">
    <location>
        <begin position="1"/>
        <end position="13"/>
    </location>
</feature>
<feature type="region of interest" description="Disordered" evidence="1">
    <location>
        <begin position="1"/>
        <end position="21"/>
    </location>
</feature>
<sequence length="169" mass="18817">MVPVRENKQERLTTTKNTTSNSITPVSSCCKLIARATGYNTFTSKLTKHRRNAINEDLSERIAVTVETLKAGKSTQNTDICQSQNQNNCTQTSKRYSQSFQKDNEMRKTVQDALEGGEAVLNFSESSGLSRESTNLSEDSDRLVRIQFLSCFPPSSSRHSLAVAVLFNN</sequence>
<accession>A0AAD5MZ16</accession>
<keyword evidence="3" id="KW-1185">Reference proteome</keyword>
<comment type="caution">
    <text evidence="2">The sequence shown here is derived from an EMBL/GenBank/DDBJ whole genome shotgun (WGS) entry which is preliminary data.</text>
</comment>